<dbReference type="SUPFAM" id="SSF52129">
    <property type="entry name" value="Caspase-like"/>
    <property type="match status" value="1"/>
</dbReference>
<dbReference type="SUPFAM" id="SSF69318">
    <property type="entry name" value="Integrin alpha N-terminal domain"/>
    <property type="match status" value="2"/>
</dbReference>
<dbReference type="InterPro" id="IPR028994">
    <property type="entry name" value="Integrin_alpha_N"/>
</dbReference>
<dbReference type="PROSITE" id="PS50853">
    <property type="entry name" value="FN3"/>
    <property type="match status" value="1"/>
</dbReference>
<keyword evidence="5" id="KW-0472">Membrane</keyword>
<organism evidence="7">
    <name type="scientific">Caldithrix abyssi</name>
    <dbReference type="NCBI Taxonomy" id="187145"/>
    <lineage>
        <taxon>Bacteria</taxon>
        <taxon>Pseudomonadati</taxon>
        <taxon>Calditrichota</taxon>
        <taxon>Calditrichia</taxon>
        <taxon>Calditrichales</taxon>
        <taxon>Calditrichaceae</taxon>
        <taxon>Caldithrix</taxon>
    </lineage>
</organism>
<dbReference type="NCBIfam" id="TIGR04183">
    <property type="entry name" value="Por_Secre_tail"/>
    <property type="match status" value="1"/>
</dbReference>
<dbReference type="GO" id="GO:0008234">
    <property type="term" value="F:cysteine-type peptidase activity"/>
    <property type="evidence" value="ECO:0007669"/>
    <property type="project" value="InterPro"/>
</dbReference>
<dbReference type="InterPro" id="IPR001769">
    <property type="entry name" value="Gingipain"/>
</dbReference>
<dbReference type="GO" id="GO:0016020">
    <property type="term" value="C:membrane"/>
    <property type="evidence" value="ECO:0007669"/>
    <property type="project" value="UniProtKB-SubCell"/>
</dbReference>
<sequence>MEHSPDKVVISEINGGQKVIYERENGGSVLANPVGAPDLPVYVYRVKLSSPQDVRSVKILESEEIKLEGRFQLNTVPPPLSQKQKALPGGSSAMVMAGSDIYPQKTIQFTGVKYFNGQAIAHFVIYPLRYNTKTRELYLIKKIRFAVETEQSSAEVIQPFRPSGLVEKTEAVYSDLLPDAVLDTGVPAGNNDAWRNAYEAGLVDRYIIITTDELASAFEPLAEWKTKKGVPTIIRTVSWIIQNFPEGVDDAERMRNYLRWSYEQRGTKYVLMGGDMDIVPTRIIKTGGYTFPTDYYFADLDGTWNADQDNIFGEADDELDGYPELYIGRYPAETSEDVQNFLRKLFEYEKLIDISDPQYPQNVLFTAGDISKKDDSKKWIEDRIDPQINPDFPRTFLTQNNQIGSDGSVAWAELNKSYGLIFTENHGTYDTYRPGAKGSNIYTYQLKELNSPDPAFWYMASCETNDIRKRSFSEMFMLTPKGGVAFIGNTSWEYPVSSLTMQEEFYRLLFSKGRYHLSEAHYLSRLPYLAYLSYEGPSRIIVYSTLVLGDPEMPVWTDAPQNFAVAVQDSFAQGSGIVRVTVTNQTTGEAVEDALVVLYKKDTVYKLNKTDEQGTARFDLTGAAAGEVALTVSAQNYIPYESSLELAQLNGPALAVQNSEVQEVDGNNNNKCEPGEILDILLNVKNIGGSETGAPFRAILNVSHPQLEGLVTEVESSEGLAPQETGTLLPFRLRVDSTFASDTTLTLRVNFEKNSQTLGTALAKIKIGVPRLRISGYDISTLQNDSLNVSEIKLELYNYGMGGSRDVSVFIRTDQDSVVVENDSLYFGNIASDEKIQNDTALVVTHNRAAEDIQLRAEIRDHYGNTWKQNINFKSPEEPTALNFKPVNANALQITWKPADDPDVYGYNVYRKTASEMTFVKINAQPVVNGGYFVDENIDPLEVYEYVLDTVDSLGNFSGYSTDTLTAWSAVPSMGGFPRVIDPQAMSSEFNGLQVADLTGDGANELIVSSGHGFVRVYNRHFERQAQFDQLKGNSITPAIGNVYGDASPEIVVSTYTEGSEDNYVYILDARTEQIVGELPLGYNAPGPVVLNDLDRDGYDDIIVLTHGGNSPLDEKNSRLYVWRSEGQTWSAFSAWQDTAYYTFSDNWSMGVPASADLNRDGEEWVIAASSNGKIYAFKPAESNEPVWIKRISGADFNTAVSLADINADDSLDVIVPSAKNKLYVLDSNGAFLEGWEDGVAIDATQTFGRSAPAIVAQLDEDEFLEIIYLGKQNLYVFEHNGNLKDGWPIPVNNEKQKAGRRDPFSGYASPLVADLDQDGTTEIVFMTTNGYIHAINVRTQNEIIGFPMHTENDYIQGQSPLVNDIDRDGDLDIAFVGNSGILYLWDYPQTYGQNTELYWHQAYGNLRHSGVLDTLKLVNASSIDETEETAIPDEFFIKPNYPNPFNPQTTIEYGLSKKSFVRIQVFNILGQTVKTLVSEVINNGTHRVTWNGTDLHNFRVASGIYFYRLEIQDTITGEVLYSRVNKMLLVK</sequence>
<dbReference type="InterPro" id="IPR003961">
    <property type="entry name" value="FN3_dom"/>
</dbReference>
<dbReference type="Proteomes" id="UP000885779">
    <property type="component" value="Unassembled WGS sequence"/>
</dbReference>
<dbReference type="InterPro" id="IPR026444">
    <property type="entry name" value="Secre_tail"/>
</dbReference>
<evidence type="ECO:0000256" key="1">
    <source>
        <dbReference type="ARBA" id="ARBA00004167"/>
    </source>
</evidence>
<evidence type="ECO:0000256" key="5">
    <source>
        <dbReference type="ARBA" id="ARBA00023136"/>
    </source>
</evidence>
<dbReference type="Pfam" id="PF01364">
    <property type="entry name" value="Peptidase_C25"/>
    <property type="match status" value="1"/>
</dbReference>
<dbReference type="GO" id="GO:0006508">
    <property type="term" value="P:proteolysis"/>
    <property type="evidence" value="ECO:0007669"/>
    <property type="project" value="InterPro"/>
</dbReference>
<dbReference type="InterPro" id="IPR036116">
    <property type="entry name" value="FN3_sf"/>
</dbReference>
<name>A0A7V4TXI3_CALAY</name>
<proteinExistence type="predicted"/>
<keyword evidence="2" id="KW-0812">Transmembrane</keyword>
<dbReference type="InterPro" id="IPR038490">
    <property type="entry name" value="Gingipain_propep_sf"/>
</dbReference>
<comment type="subcellular location">
    <subcellularLocation>
        <location evidence="1">Membrane</location>
        <topology evidence="1">Single-pass membrane protein</topology>
    </subcellularLocation>
</comment>
<dbReference type="Gene3D" id="3.40.50.10390">
    <property type="entry name" value="Gingipain r, domain 1"/>
    <property type="match status" value="1"/>
</dbReference>
<dbReference type="Gene3D" id="2.60.40.3800">
    <property type="match status" value="1"/>
</dbReference>
<comment type="caution">
    <text evidence="7">The sequence shown here is derived from an EMBL/GenBank/DDBJ whole genome shotgun (WGS) entry which is preliminary data.</text>
</comment>
<dbReference type="SUPFAM" id="SSF49265">
    <property type="entry name" value="Fibronectin type III"/>
    <property type="match status" value="1"/>
</dbReference>
<gene>
    <name evidence="7" type="ORF">ENK44_01135</name>
</gene>
<keyword evidence="3" id="KW-0732">Signal</keyword>
<dbReference type="InterPro" id="IPR029031">
    <property type="entry name" value="Gingipain_N_sf"/>
</dbReference>
<dbReference type="PANTHER" id="PTHR21419">
    <property type="match status" value="1"/>
</dbReference>
<dbReference type="InterPro" id="IPR025965">
    <property type="entry name" value="FlgD/Vpr_Ig-like"/>
</dbReference>
<accession>A0A7V4TXI3</accession>
<reference evidence="7" key="1">
    <citation type="journal article" date="2020" name="mSystems">
        <title>Genome- and Community-Level Interaction Insights into Carbon Utilization and Element Cycling Functions of Hydrothermarchaeota in Hydrothermal Sediment.</title>
        <authorList>
            <person name="Zhou Z."/>
            <person name="Liu Y."/>
            <person name="Xu W."/>
            <person name="Pan J."/>
            <person name="Luo Z.H."/>
            <person name="Li M."/>
        </authorList>
    </citation>
    <scope>NUCLEOTIDE SEQUENCE [LARGE SCALE GENOMIC DNA]</scope>
    <source>
        <strain evidence="7">HyVt-577</strain>
    </source>
</reference>
<dbReference type="Gene3D" id="3.40.50.1460">
    <property type="match status" value="1"/>
</dbReference>
<evidence type="ECO:0000259" key="6">
    <source>
        <dbReference type="PROSITE" id="PS50853"/>
    </source>
</evidence>
<dbReference type="PANTHER" id="PTHR21419:SF23">
    <property type="entry name" value="PROTEIN DEFECTIVE IN EXINE FORMATION 1"/>
    <property type="match status" value="1"/>
</dbReference>
<keyword evidence="4" id="KW-1133">Transmembrane helix</keyword>
<evidence type="ECO:0000256" key="4">
    <source>
        <dbReference type="ARBA" id="ARBA00022989"/>
    </source>
</evidence>
<dbReference type="Gene3D" id="2.60.40.4070">
    <property type="match status" value="1"/>
</dbReference>
<protein>
    <submittedName>
        <fullName evidence="7">T9SS type A sorting domain-containing protein</fullName>
    </submittedName>
</protein>
<dbReference type="InterPro" id="IPR013783">
    <property type="entry name" value="Ig-like_fold"/>
</dbReference>
<dbReference type="SUPFAM" id="SSF49478">
    <property type="entry name" value="Cna protein B-type domain"/>
    <property type="match status" value="1"/>
</dbReference>
<evidence type="ECO:0000313" key="7">
    <source>
        <dbReference type="EMBL" id="HGY54280.1"/>
    </source>
</evidence>
<dbReference type="Pfam" id="PF13860">
    <property type="entry name" value="FlgD_ig"/>
    <property type="match status" value="1"/>
</dbReference>
<evidence type="ECO:0000256" key="2">
    <source>
        <dbReference type="ARBA" id="ARBA00022692"/>
    </source>
</evidence>
<dbReference type="InterPro" id="IPR029030">
    <property type="entry name" value="Caspase-like_dom_sf"/>
</dbReference>
<dbReference type="InterPro" id="IPR045232">
    <property type="entry name" value="FAM234"/>
</dbReference>
<dbReference type="EMBL" id="DRQG01000015">
    <property type="protein sequence ID" value="HGY54280.1"/>
    <property type="molecule type" value="Genomic_DNA"/>
</dbReference>
<evidence type="ECO:0000256" key="3">
    <source>
        <dbReference type="ARBA" id="ARBA00022729"/>
    </source>
</evidence>
<dbReference type="Gene3D" id="2.130.10.130">
    <property type="entry name" value="Integrin alpha, N-terminal"/>
    <property type="match status" value="1"/>
</dbReference>
<dbReference type="Gene3D" id="2.60.40.10">
    <property type="entry name" value="Immunoglobulins"/>
    <property type="match status" value="2"/>
</dbReference>
<feature type="domain" description="Fibronectin type-III" evidence="6">
    <location>
        <begin position="878"/>
        <end position="973"/>
    </location>
</feature>